<dbReference type="Pfam" id="PF16892">
    <property type="entry name" value="CHS5_N"/>
    <property type="match status" value="1"/>
</dbReference>
<dbReference type="PANTHER" id="PTHR47351">
    <property type="entry name" value="CHITIN BIOSYNTHESIS PROTEIN CHS5"/>
    <property type="match status" value="1"/>
</dbReference>
<dbReference type="PANTHER" id="PTHR47351:SF1">
    <property type="entry name" value="CHITIN BIOSYNTHESIS PROTEIN CHS5"/>
    <property type="match status" value="1"/>
</dbReference>
<dbReference type="CDD" id="cd00063">
    <property type="entry name" value="FN3"/>
    <property type="match status" value="1"/>
</dbReference>
<protein>
    <submittedName>
        <fullName evidence="4">Uncharacterized protein</fullName>
    </submittedName>
</protein>
<dbReference type="PROSITE" id="PS50172">
    <property type="entry name" value="BRCT"/>
    <property type="match status" value="1"/>
</dbReference>
<dbReference type="SMART" id="SM00060">
    <property type="entry name" value="FN3"/>
    <property type="match status" value="1"/>
</dbReference>
<evidence type="ECO:0000256" key="1">
    <source>
        <dbReference type="SAM" id="MobiDB-lite"/>
    </source>
</evidence>
<dbReference type="InterPro" id="IPR052827">
    <property type="entry name" value="CHS_Export/Cell_Fusion_Reg"/>
</dbReference>
<proteinExistence type="predicted"/>
<dbReference type="AlphaFoldDB" id="A0A2R6P1I7"/>
<sequence>MAILLGERAHLIEFPSLLLPPGATTGSIVNISVQQNHAEEKKRDAEFWTLQNDILQNYGVKAPENPKLELRNVTQTSVTLEWPHVELATAKIRSLDIYRNRQRLAAIPSPLTNTSTKLSGLQLDTEYTFQLILRTTAGTFPSNVLQVRTHTMTDTSGISVCFGNVQDAVLLENAKMALREMGAKWSDKIQIDTTHFVCTTPAATPSGAHVTGSMSSAPGVEYQKALQMSIPVVQPTWILACHSEKKMIPIHPYYLGATPSTPMNSAPFSRPQSMSQATLPTPASRTNSPTAAKANRQSMPPPHRSAASPPSSSFVNQPQSAGSRQFESTPEEASDDDEEAAAARVRKGTMSKNFKFPPPAAEPTPPLPDIPPTVPKHDDVGAGADSDTEEVSLGPAAPSMVEVPPPPPVEKERSSTHDMADEEVGETEEISLE</sequence>
<dbReference type="Gene3D" id="3.40.50.10190">
    <property type="entry name" value="BRCT domain"/>
    <property type="match status" value="1"/>
</dbReference>
<feature type="region of interest" description="Disordered" evidence="1">
    <location>
        <begin position="264"/>
        <end position="433"/>
    </location>
</feature>
<dbReference type="GO" id="GO:0046983">
    <property type="term" value="F:protein dimerization activity"/>
    <property type="evidence" value="ECO:0007669"/>
    <property type="project" value="InterPro"/>
</dbReference>
<evidence type="ECO:0000259" key="3">
    <source>
        <dbReference type="PROSITE" id="PS50853"/>
    </source>
</evidence>
<keyword evidence="5" id="KW-1185">Reference proteome</keyword>
<feature type="domain" description="BRCT" evidence="2">
    <location>
        <begin position="150"/>
        <end position="255"/>
    </location>
</feature>
<dbReference type="InterPro" id="IPR036116">
    <property type="entry name" value="FN3_sf"/>
</dbReference>
<feature type="compositionally biased region" description="Pro residues" evidence="1">
    <location>
        <begin position="356"/>
        <end position="374"/>
    </location>
</feature>
<dbReference type="InterPro" id="IPR031669">
    <property type="entry name" value="Fn3_2"/>
</dbReference>
<dbReference type="InterPro" id="IPR003961">
    <property type="entry name" value="FN3_dom"/>
</dbReference>
<feature type="compositionally biased region" description="Basic and acidic residues" evidence="1">
    <location>
        <begin position="409"/>
        <end position="419"/>
    </location>
</feature>
<dbReference type="Gene3D" id="2.60.40.10">
    <property type="entry name" value="Immunoglobulins"/>
    <property type="match status" value="1"/>
</dbReference>
<dbReference type="GO" id="GO:0000747">
    <property type="term" value="P:conjugation with cellular fusion"/>
    <property type="evidence" value="ECO:0007669"/>
    <property type="project" value="TreeGrafter"/>
</dbReference>
<accession>A0A2R6P1I7</accession>
<evidence type="ECO:0000259" key="2">
    <source>
        <dbReference type="PROSITE" id="PS50172"/>
    </source>
</evidence>
<feature type="compositionally biased region" description="Polar residues" evidence="1">
    <location>
        <begin position="264"/>
        <end position="298"/>
    </location>
</feature>
<dbReference type="OrthoDB" id="245697at2759"/>
<dbReference type="GO" id="GO:0034044">
    <property type="term" value="C:exomer complex"/>
    <property type="evidence" value="ECO:0007669"/>
    <property type="project" value="TreeGrafter"/>
</dbReference>
<feature type="domain" description="Fibronectin type-III" evidence="3">
    <location>
        <begin position="62"/>
        <end position="156"/>
    </location>
</feature>
<dbReference type="Gene3D" id="6.20.120.50">
    <property type="match status" value="1"/>
</dbReference>
<dbReference type="InterPro" id="IPR001357">
    <property type="entry name" value="BRCT_dom"/>
</dbReference>
<evidence type="ECO:0000313" key="4">
    <source>
        <dbReference type="EMBL" id="PSR83455.1"/>
    </source>
</evidence>
<dbReference type="PROSITE" id="PS50853">
    <property type="entry name" value="FN3"/>
    <property type="match status" value="1"/>
</dbReference>
<dbReference type="STRING" id="98765.A0A2R6P1I7"/>
<dbReference type="InterPro" id="IPR031673">
    <property type="entry name" value="Chs5_N"/>
</dbReference>
<dbReference type="InterPro" id="IPR036420">
    <property type="entry name" value="BRCT_dom_sf"/>
</dbReference>
<feature type="compositionally biased region" description="Low complexity" evidence="1">
    <location>
        <begin position="304"/>
        <end position="313"/>
    </location>
</feature>
<name>A0A2R6P1I7_9APHY</name>
<comment type="caution">
    <text evidence="4">The sequence shown here is derived from an EMBL/GenBank/DDBJ whole genome shotgun (WGS) entry which is preliminary data.</text>
</comment>
<gene>
    <name evidence="4" type="ORF">PHLCEN_2v5727</name>
</gene>
<organism evidence="4 5">
    <name type="scientific">Hermanssonia centrifuga</name>
    <dbReference type="NCBI Taxonomy" id="98765"/>
    <lineage>
        <taxon>Eukaryota</taxon>
        <taxon>Fungi</taxon>
        <taxon>Dikarya</taxon>
        <taxon>Basidiomycota</taxon>
        <taxon>Agaricomycotina</taxon>
        <taxon>Agaricomycetes</taxon>
        <taxon>Polyporales</taxon>
        <taxon>Meruliaceae</taxon>
        <taxon>Hermanssonia</taxon>
    </lineage>
</organism>
<reference evidence="4 5" key="1">
    <citation type="submission" date="2018-02" db="EMBL/GenBank/DDBJ databases">
        <title>Genome sequence of the basidiomycete white-rot fungus Phlebia centrifuga.</title>
        <authorList>
            <person name="Granchi Z."/>
            <person name="Peng M."/>
            <person name="de Vries R.P."/>
            <person name="Hilden K."/>
            <person name="Makela M.R."/>
            <person name="Grigoriev I."/>
            <person name="Riley R."/>
        </authorList>
    </citation>
    <scope>NUCLEOTIDE SEQUENCE [LARGE SCALE GENOMIC DNA]</scope>
    <source>
        <strain evidence="4 5">FBCC195</strain>
    </source>
</reference>
<dbReference type="GO" id="GO:0005802">
    <property type="term" value="C:trans-Golgi network"/>
    <property type="evidence" value="ECO:0007669"/>
    <property type="project" value="TreeGrafter"/>
</dbReference>
<dbReference type="Pfam" id="PF16893">
    <property type="entry name" value="fn3_2"/>
    <property type="match status" value="1"/>
</dbReference>
<dbReference type="Proteomes" id="UP000186601">
    <property type="component" value="Unassembled WGS sequence"/>
</dbReference>
<dbReference type="InterPro" id="IPR013783">
    <property type="entry name" value="Ig-like_fold"/>
</dbReference>
<dbReference type="Pfam" id="PF00533">
    <property type="entry name" value="BRCT"/>
    <property type="match status" value="1"/>
</dbReference>
<feature type="compositionally biased region" description="Polar residues" evidence="1">
    <location>
        <begin position="314"/>
        <end position="328"/>
    </location>
</feature>
<dbReference type="SUPFAM" id="SSF49265">
    <property type="entry name" value="Fibronectin type III"/>
    <property type="match status" value="1"/>
</dbReference>
<feature type="compositionally biased region" description="Acidic residues" evidence="1">
    <location>
        <begin position="420"/>
        <end position="433"/>
    </location>
</feature>
<dbReference type="EMBL" id="MLYV02000559">
    <property type="protein sequence ID" value="PSR83455.1"/>
    <property type="molecule type" value="Genomic_DNA"/>
</dbReference>
<dbReference type="SUPFAM" id="SSF52113">
    <property type="entry name" value="BRCT domain"/>
    <property type="match status" value="1"/>
</dbReference>
<dbReference type="GO" id="GO:0006893">
    <property type="term" value="P:Golgi to plasma membrane transport"/>
    <property type="evidence" value="ECO:0007669"/>
    <property type="project" value="TreeGrafter"/>
</dbReference>
<feature type="compositionally biased region" description="Acidic residues" evidence="1">
    <location>
        <begin position="329"/>
        <end position="340"/>
    </location>
</feature>
<evidence type="ECO:0000313" key="5">
    <source>
        <dbReference type="Proteomes" id="UP000186601"/>
    </source>
</evidence>